<name>A0A840E2W5_9HYPH</name>
<evidence type="ECO:0000313" key="1">
    <source>
        <dbReference type="EMBL" id="MBB4077367.1"/>
    </source>
</evidence>
<accession>A0A840E2W5</accession>
<gene>
    <name evidence="1" type="ORF">GGR08_001698</name>
</gene>
<protein>
    <submittedName>
        <fullName evidence="1">Filamentous hemagglutinin</fullName>
    </submittedName>
</protein>
<reference evidence="1 2" key="1">
    <citation type="submission" date="2020-08" db="EMBL/GenBank/DDBJ databases">
        <title>Genomic Encyclopedia of Type Strains, Phase IV (KMG-IV): sequencing the most valuable type-strain genomes for metagenomic binning, comparative biology and taxonomic classification.</title>
        <authorList>
            <person name="Goeker M."/>
        </authorList>
    </citation>
    <scope>NUCLEOTIDE SEQUENCE [LARGE SCALE GENOMIC DNA]</scope>
    <source>
        <strain evidence="1 2">DSM 100694</strain>
    </source>
</reference>
<dbReference type="RefSeq" id="WP_210273977.1">
    <property type="nucleotide sequence ID" value="NZ_JACIFE010000062.1"/>
</dbReference>
<dbReference type="AlphaFoldDB" id="A0A840E2W5"/>
<keyword evidence="2" id="KW-1185">Reference proteome</keyword>
<dbReference type="EMBL" id="JACIFE010000062">
    <property type="protein sequence ID" value="MBB4077367.1"/>
    <property type="molecule type" value="Genomic_DNA"/>
</dbReference>
<sequence>MADNKNDPHYFLIFPRSDSLLVEGFIAGYQYFLEGKLGILTNSTKKYQKLLYSLGNIGLHTDAYSRGSMTAGNGSHDLEKHGVHGIAKKTTINFFGPAYNTQNMADTLYILSDGKQDYVNLENHKYDFVGTKIGKNPYTFEQIPPGSGPWKEAGQIFKGYPSVHACYGHPSDACTKFYGLPNRTPIYSKYSGRKK</sequence>
<organism evidence="1 2">
    <name type="scientific">Bartonella fuyuanensis</name>
    <dbReference type="NCBI Taxonomy" id="1460968"/>
    <lineage>
        <taxon>Bacteria</taxon>
        <taxon>Pseudomonadati</taxon>
        <taxon>Pseudomonadota</taxon>
        <taxon>Alphaproteobacteria</taxon>
        <taxon>Hyphomicrobiales</taxon>
        <taxon>Bartonellaceae</taxon>
        <taxon>Bartonella</taxon>
    </lineage>
</organism>
<evidence type="ECO:0000313" key="2">
    <source>
        <dbReference type="Proteomes" id="UP000585970"/>
    </source>
</evidence>
<proteinExistence type="predicted"/>
<comment type="caution">
    <text evidence="1">The sequence shown here is derived from an EMBL/GenBank/DDBJ whole genome shotgun (WGS) entry which is preliminary data.</text>
</comment>
<dbReference type="Proteomes" id="UP000585970">
    <property type="component" value="Unassembled WGS sequence"/>
</dbReference>